<sequence>MSALAEESSVMLTHVLDKEFLTSLPPLLDKLKSAEDQQKKNRSRAFSAFALHHICGVSKADSAKAVIDDFDDYGVDAIYYFAPTETLYLVQSKLKAAEQFSQEEALAYCQGVRKLIKQDFSGFNKNVLVRQAEIEDALDNCSHIQLVIAHTGSGISKHAKIAIDDLLADEDHGEERLTPQVIDYDASRVVTDLRVAKAYAQVNTDLWIQKCSTVEEPKVTYFGLVQLQDLISLHEVHGPALYERNIRTFLGHKTEVNTAIQRTLAAKPQEFMYLNNGVTALCLEIQPKGAKQAQGGRKRLKLRGFSVINGAQTIASSAKFLADNKGSDISTAKVSLTLIKADSDGEFGKSVTRARNHQNPVLLANFAALDDEQERLRRDLAHLDIHYAYKADAADGLADANRIRIDEAAQALAMLQPDPRFVVWLKKEPAQLLATTSAQYKALFAPTVTAFQLANAVRLNRYIQNRMATEAKGASGQERLAYKHGGYVLAWVMIKQAVNAIKSATLLDVAKINAGLSGPFDQLRQTLWDATHAATLFSAGPPATYAMGPLALFRNQTHVVPLLQDVLIAHYGLSADPVLEHKKKLYKTGQPYPVDLFEYLVSKAPQIGNLT</sequence>
<dbReference type="InterPro" id="IPR018891">
    <property type="entry name" value="AIPR_C"/>
</dbReference>
<dbReference type="OrthoDB" id="9806213at2"/>
<dbReference type="Pfam" id="PF10592">
    <property type="entry name" value="AIPR"/>
    <property type="match status" value="1"/>
</dbReference>
<gene>
    <name evidence="2" type="ORF">ETQ85_15515</name>
</gene>
<name>A0A6C2CNT6_9RHOO</name>
<accession>A0A6C2CNT6</accession>
<dbReference type="RefSeq" id="WP_148579983.1">
    <property type="nucleotide sequence ID" value="NZ_SDKK01000014.1"/>
</dbReference>
<organism evidence="2 3">
    <name type="scientific">Zoogloea oleivorans</name>
    <dbReference type="NCBI Taxonomy" id="1552750"/>
    <lineage>
        <taxon>Bacteria</taxon>
        <taxon>Pseudomonadati</taxon>
        <taxon>Pseudomonadota</taxon>
        <taxon>Betaproteobacteria</taxon>
        <taxon>Rhodocyclales</taxon>
        <taxon>Zoogloeaceae</taxon>
        <taxon>Zoogloea</taxon>
    </lineage>
</organism>
<protein>
    <submittedName>
        <fullName evidence="2">Abortive phage resistance protein</fullName>
    </submittedName>
</protein>
<keyword evidence="3" id="KW-1185">Reference proteome</keyword>
<feature type="domain" description="Abortive phage infection protein C-terminal" evidence="1">
    <location>
        <begin position="242"/>
        <end position="428"/>
    </location>
</feature>
<comment type="caution">
    <text evidence="2">The sequence shown here is derived from an EMBL/GenBank/DDBJ whole genome shotgun (WGS) entry which is preliminary data.</text>
</comment>
<evidence type="ECO:0000259" key="1">
    <source>
        <dbReference type="Pfam" id="PF10592"/>
    </source>
</evidence>
<proteinExistence type="predicted"/>
<dbReference type="EMBL" id="SDKK01000014">
    <property type="protein sequence ID" value="TYC55123.1"/>
    <property type="molecule type" value="Genomic_DNA"/>
</dbReference>
<evidence type="ECO:0000313" key="2">
    <source>
        <dbReference type="EMBL" id="TYC55123.1"/>
    </source>
</evidence>
<dbReference type="Proteomes" id="UP000389128">
    <property type="component" value="Unassembled WGS sequence"/>
</dbReference>
<evidence type="ECO:0000313" key="3">
    <source>
        <dbReference type="Proteomes" id="UP000389128"/>
    </source>
</evidence>
<reference evidence="2 3" key="1">
    <citation type="submission" date="2019-01" db="EMBL/GenBank/DDBJ databases">
        <title>Zoogloea oleivorans genome sequencing and assembly.</title>
        <authorList>
            <person name="Tancsics A."/>
            <person name="Farkas M."/>
            <person name="Kriszt B."/>
            <person name="Maroti G."/>
            <person name="Horvath B."/>
        </authorList>
    </citation>
    <scope>NUCLEOTIDE SEQUENCE [LARGE SCALE GENOMIC DNA]</scope>
    <source>
        <strain evidence="2 3">Buc</strain>
    </source>
</reference>
<dbReference type="AlphaFoldDB" id="A0A6C2CNT6"/>